<evidence type="ECO:0000256" key="6">
    <source>
        <dbReference type="ARBA" id="ARBA00022847"/>
    </source>
</evidence>
<dbReference type="Proteomes" id="UP001597511">
    <property type="component" value="Unassembled WGS sequence"/>
</dbReference>
<keyword evidence="6" id="KW-0769">Symport</keyword>
<name>A0ABW5ZZB8_9BACT</name>
<keyword evidence="1" id="KW-0813">Transport</keyword>
<feature type="transmembrane region" description="Helical" evidence="9">
    <location>
        <begin position="319"/>
        <end position="340"/>
    </location>
</feature>
<comment type="caution">
    <text evidence="10">The sequence shown here is derived from an EMBL/GenBank/DDBJ whole genome shotgun (WGS) entry which is preliminary data.</text>
</comment>
<protein>
    <submittedName>
        <fullName evidence="10">L-rhamnose/proton symporter RhaT</fullName>
    </submittedName>
</protein>
<keyword evidence="11" id="KW-1185">Reference proteome</keyword>
<dbReference type="RefSeq" id="WP_386094247.1">
    <property type="nucleotide sequence ID" value="NZ_JBHUOZ010000001.1"/>
</dbReference>
<keyword evidence="7 9" id="KW-1133">Transmembrane helix</keyword>
<evidence type="ECO:0000256" key="3">
    <source>
        <dbReference type="ARBA" id="ARBA00022519"/>
    </source>
</evidence>
<keyword evidence="3" id="KW-0997">Cell inner membrane</keyword>
<feature type="transmembrane region" description="Helical" evidence="9">
    <location>
        <begin position="215"/>
        <end position="237"/>
    </location>
</feature>
<feature type="transmembrane region" description="Helical" evidence="9">
    <location>
        <begin position="35"/>
        <end position="56"/>
    </location>
</feature>
<dbReference type="InterPro" id="IPR004673">
    <property type="entry name" value="L-rhamnose-proton_sym_RhaT"/>
</dbReference>
<keyword evidence="2" id="KW-1003">Cell membrane</keyword>
<proteinExistence type="predicted"/>
<evidence type="ECO:0000256" key="1">
    <source>
        <dbReference type="ARBA" id="ARBA00022448"/>
    </source>
</evidence>
<accession>A0ABW5ZZB8</accession>
<sequence length="348" mass="37359">MEVINGILLHGVGASSAALCYTPQKQVRNWSWQTYWLAQAFVCWLALPVLIAMLTIPQLTTVLKEAPASAMINSFLLGMGYGIGGTAFGIAIRYVGFSLTYAISVGISCVLGTLIPPLVKGTLAETLSGYGANFVIIGIVLGAIGIALCGVAGRKKEKDLEKAHNTQTGFSLSKGLPICLLAGVLSAFYGFAIEQGQPIADIAANYGAGNLQSNVIYIFSNTGAFVTTALYCLYLHLKQKTFSEYRIAGKGILSKNYLMAAITGVLWYGQFFFYGLGHVRMGSYKFSSWAIHMIMLVLISSLVGILLKEWKPTQQKTKTYLAIALLVLLTAVLVITYGNYLGGNEANG</sequence>
<feature type="transmembrane region" description="Helical" evidence="9">
    <location>
        <begin position="68"/>
        <end position="92"/>
    </location>
</feature>
<feature type="transmembrane region" description="Helical" evidence="9">
    <location>
        <begin position="257"/>
        <end position="277"/>
    </location>
</feature>
<evidence type="ECO:0000256" key="7">
    <source>
        <dbReference type="ARBA" id="ARBA00022989"/>
    </source>
</evidence>
<feature type="transmembrane region" description="Helical" evidence="9">
    <location>
        <begin position="131"/>
        <end position="153"/>
    </location>
</feature>
<dbReference type="EMBL" id="JBHUOZ010000001">
    <property type="protein sequence ID" value="MFD2918322.1"/>
    <property type="molecule type" value="Genomic_DNA"/>
</dbReference>
<organism evidence="10 11">
    <name type="scientific">Terrimonas rubra</name>
    <dbReference type="NCBI Taxonomy" id="1035890"/>
    <lineage>
        <taxon>Bacteria</taxon>
        <taxon>Pseudomonadati</taxon>
        <taxon>Bacteroidota</taxon>
        <taxon>Chitinophagia</taxon>
        <taxon>Chitinophagales</taxon>
        <taxon>Chitinophagaceae</taxon>
        <taxon>Terrimonas</taxon>
    </lineage>
</organism>
<dbReference type="Pfam" id="PF06379">
    <property type="entry name" value="RhaT"/>
    <property type="match status" value="1"/>
</dbReference>
<evidence type="ECO:0000256" key="9">
    <source>
        <dbReference type="SAM" id="Phobius"/>
    </source>
</evidence>
<reference evidence="11" key="1">
    <citation type="journal article" date="2019" name="Int. J. Syst. Evol. Microbiol.">
        <title>The Global Catalogue of Microorganisms (GCM) 10K type strain sequencing project: providing services to taxonomists for standard genome sequencing and annotation.</title>
        <authorList>
            <consortium name="The Broad Institute Genomics Platform"/>
            <consortium name="The Broad Institute Genome Sequencing Center for Infectious Disease"/>
            <person name="Wu L."/>
            <person name="Ma J."/>
        </authorList>
    </citation>
    <scope>NUCLEOTIDE SEQUENCE [LARGE SCALE GENOMIC DNA]</scope>
    <source>
        <strain evidence="11">KCTC 23299</strain>
    </source>
</reference>
<keyword evidence="4" id="KW-0762">Sugar transport</keyword>
<evidence type="ECO:0000256" key="4">
    <source>
        <dbReference type="ARBA" id="ARBA00022597"/>
    </source>
</evidence>
<keyword evidence="8 9" id="KW-0472">Membrane</keyword>
<evidence type="ECO:0000313" key="10">
    <source>
        <dbReference type="EMBL" id="MFD2918322.1"/>
    </source>
</evidence>
<feature type="transmembrane region" description="Helical" evidence="9">
    <location>
        <begin position="174"/>
        <end position="192"/>
    </location>
</feature>
<feature type="transmembrane region" description="Helical" evidence="9">
    <location>
        <begin position="99"/>
        <end position="119"/>
    </location>
</feature>
<gene>
    <name evidence="10" type="ORF">ACFS6H_01295</name>
</gene>
<evidence type="ECO:0000313" key="11">
    <source>
        <dbReference type="Proteomes" id="UP001597511"/>
    </source>
</evidence>
<evidence type="ECO:0000256" key="8">
    <source>
        <dbReference type="ARBA" id="ARBA00023136"/>
    </source>
</evidence>
<evidence type="ECO:0000256" key="2">
    <source>
        <dbReference type="ARBA" id="ARBA00022475"/>
    </source>
</evidence>
<evidence type="ECO:0000256" key="5">
    <source>
        <dbReference type="ARBA" id="ARBA00022692"/>
    </source>
</evidence>
<feature type="transmembrane region" description="Helical" evidence="9">
    <location>
        <begin position="289"/>
        <end position="307"/>
    </location>
</feature>
<keyword evidence="5 9" id="KW-0812">Transmembrane</keyword>